<dbReference type="InterPro" id="IPR036388">
    <property type="entry name" value="WH-like_DNA-bd_sf"/>
</dbReference>
<reference evidence="6" key="1">
    <citation type="journal article" date="2019" name="Int. J. Syst. Evol. Microbiol.">
        <title>The Global Catalogue of Microorganisms (GCM) 10K type strain sequencing project: providing services to taxonomists for standard genome sequencing and annotation.</title>
        <authorList>
            <consortium name="The Broad Institute Genomics Platform"/>
            <consortium name="The Broad Institute Genome Sequencing Center for Infectious Disease"/>
            <person name="Wu L."/>
            <person name="Ma J."/>
        </authorList>
    </citation>
    <scope>NUCLEOTIDE SEQUENCE [LARGE SCALE GENOMIC DNA]</scope>
    <source>
        <strain evidence="6">DFY28</strain>
    </source>
</reference>
<protein>
    <submittedName>
        <fullName evidence="5">GAF and ANTAR domain-containing protein</fullName>
    </submittedName>
</protein>
<evidence type="ECO:0000313" key="6">
    <source>
        <dbReference type="Proteomes" id="UP001596098"/>
    </source>
</evidence>
<dbReference type="RefSeq" id="WP_164878783.1">
    <property type="nucleotide sequence ID" value="NZ_JBHSQI010000001.1"/>
</dbReference>
<dbReference type="Gene3D" id="3.30.450.40">
    <property type="match status" value="1"/>
</dbReference>
<accession>A0ABW1QRW1</accession>
<organism evidence="5 6">
    <name type="scientific">Nocardioides yefusunii</name>
    <dbReference type="NCBI Taxonomy" id="2500546"/>
    <lineage>
        <taxon>Bacteria</taxon>
        <taxon>Bacillati</taxon>
        <taxon>Actinomycetota</taxon>
        <taxon>Actinomycetes</taxon>
        <taxon>Propionibacteriales</taxon>
        <taxon>Nocardioidaceae</taxon>
        <taxon>Nocardioides</taxon>
    </lineage>
</organism>
<name>A0ABW1QRW1_9ACTN</name>
<dbReference type="PIRSF" id="PIRSF036625">
    <property type="entry name" value="GAF_ANTAR"/>
    <property type="match status" value="1"/>
</dbReference>
<evidence type="ECO:0000259" key="4">
    <source>
        <dbReference type="PROSITE" id="PS50921"/>
    </source>
</evidence>
<evidence type="ECO:0000313" key="5">
    <source>
        <dbReference type="EMBL" id="MFC6152212.1"/>
    </source>
</evidence>
<feature type="domain" description="ANTAR" evidence="4">
    <location>
        <begin position="158"/>
        <end position="219"/>
    </location>
</feature>
<evidence type="ECO:0000256" key="1">
    <source>
        <dbReference type="ARBA" id="ARBA00023015"/>
    </source>
</evidence>
<dbReference type="Gene3D" id="1.10.10.10">
    <property type="entry name" value="Winged helix-like DNA-binding domain superfamily/Winged helix DNA-binding domain"/>
    <property type="match status" value="1"/>
</dbReference>
<dbReference type="Pfam" id="PF03861">
    <property type="entry name" value="ANTAR"/>
    <property type="match status" value="1"/>
</dbReference>
<keyword evidence="6" id="KW-1185">Reference proteome</keyword>
<dbReference type="InterPro" id="IPR005561">
    <property type="entry name" value="ANTAR"/>
</dbReference>
<evidence type="ECO:0000256" key="3">
    <source>
        <dbReference type="SAM" id="MobiDB-lite"/>
    </source>
</evidence>
<dbReference type="EMBL" id="JBHSQI010000001">
    <property type="protein sequence ID" value="MFC6152212.1"/>
    <property type="molecule type" value="Genomic_DNA"/>
</dbReference>
<dbReference type="SUPFAM" id="SSF55781">
    <property type="entry name" value="GAF domain-like"/>
    <property type="match status" value="1"/>
</dbReference>
<dbReference type="SMART" id="SM01012">
    <property type="entry name" value="ANTAR"/>
    <property type="match status" value="1"/>
</dbReference>
<feature type="region of interest" description="Disordered" evidence="3">
    <location>
        <begin position="225"/>
        <end position="251"/>
    </location>
</feature>
<dbReference type="InterPro" id="IPR029016">
    <property type="entry name" value="GAF-like_dom_sf"/>
</dbReference>
<evidence type="ECO:0000256" key="2">
    <source>
        <dbReference type="ARBA" id="ARBA00023163"/>
    </source>
</evidence>
<keyword evidence="2" id="KW-0804">Transcription</keyword>
<sequence length="251" mass="27502">MAAWFAQISQELHAQPAEEPTLERILEQALNVVHGDWAGIALRRRRGRWESVAASAPVVTECDEIQAKLGDGPALAGEPDQVGLLCRNTLTDPRMPVWGPLAASKGVRSVLNLRLVLPRPDGDPRLLGAINIYDSRISAFTRDDLDRGLVFATHATRALATARELEGLEAAISSRHVIGIAQGILMQRYCLDQVNAFEALRRYASASNMKLRDVARTVIDNGALETPHVPAHREPDPLGSRPVLPKEELRP</sequence>
<gene>
    <name evidence="5" type="ORF">ACFPWU_00825</name>
</gene>
<comment type="caution">
    <text evidence="5">The sequence shown here is derived from an EMBL/GenBank/DDBJ whole genome shotgun (WGS) entry which is preliminary data.</text>
</comment>
<proteinExistence type="predicted"/>
<dbReference type="InterPro" id="IPR012074">
    <property type="entry name" value="GAF_ANTAR"/>
</dbReference>
<keyword evidence="1" id="KW-0805">Transcription regulation</keyword>
<dbReference type="Proteomes" id="UP001596098">
    <property type="component" value="Unassembled WGS sequence"/>
</dbReference>
<dbReference type="PROSITE" id="PS50921">
    <property type="entry name" value="ANTAR"/>
    <property type="match status" value="1"/>
</dbReference>